<dbReference type="PANTHER" id="PTHR43133">
    <property type="entry name" value="RNA POLYMERASE ECF-TYPE SIGMA FACTO"/>
    <property type="match status" value="1"/>
</dbReference>
<dbReference type="PANTHER" id="PTHR43133:SF8">
    <property type="entry name" value="RNA POLYMERASE SIGMA FACTOR HI_1459-RELATED"/>
    <property type="match status" value="1"/>
</dbReference>
<dbReference type="InterPro" id="IPR013249">
    <property type="entry name" value="RNA_pol_sigma70_r4_t2"/>
</dbReference>
<dbReference type="GO" id="GO:0006352">
    <property type="term" value="P:DNA-templated transcription initiation"/>
    <property type="evidence" value="ECO:0007669"/>
    <property type="project" value="InterPro"/>
</dbReference>
<evidence type="ECO:0000256" key="1">
    <source>
        <dbReference type="ARBA" id="ARBA00010641"/>
    </source>
</evidence>
<dbReference type="Pfam" id="PF04542">
    <property type="entry name" value="Sigma70_r2"/>
    <property type="match status" value="1"/>
</dbReference>
<evidence type="ECO:0000313" key="8">
    <source>
        <dbReference type="EMBL" id="MPN09023.1"/>
    </source>
</evidence>
<evidence type="ECO:0000259" key="7">
    <source>
        <dbReference type="Pfam" id="PF08281"/>
    </source>
</evidence>
<gene>
    <name evidence="8" type="ORF">SDC9_156311</name>
</gene>
<dbReference type="NCBIfam" id="TIGR02937">
    <property type="entry name" value="sigma70-ECF"/>
    <property type="match status" value="1"/>
</dbReference>
<evidence type="ECO:0000259" key="6">
    <source>
        <dbReference type="Pfam" id="PF04542"/>
    </source>
</evidence>
<evidence type="ECO:0000256" key="2">
    <source>
        <dbReference type="ARBA" id="ARBA00023015"/>
    </source>
</evidence>
<dbReference type="InterPro" id="IPR013325">
    <property type="entry name" value="RNA_pol_sigma_r2"/>
</dbReference>
<protein>
    <recommendedName>
        <fullName evidence="9">ECF RNA polymerase sigma factor SigW</fullName>
    </recommendedName>
</protein>
<dbReference type="InterPro" id="IPR036388">
    <property type="entry name" value="WH-like_DNA-bd_sf"/>
</dbReference>
<dbReference type="Gene3D" id="1.10.10.10">
    <property type="entry name" value="Winged helix-like DNA-binding domain superfamily/Winged helix DNA-binding domain"/>
    <property type="match status" value="1"/>
</dbReference>
<dbReference type="InterPro" id="IPR013324">
    <property type="entry name" value="RNA_pol_sigma_r3/r4-like"/>
</dbReference>
<dbReference type="AlphaFoldDB" id="A0A645F979"/>
<dbReference type="GO" id="GO:0003677">
    <property type="term" value="F:DNA binding"/>
    <property type="evidence" value="ECO:0007669"/>
    <property type="project" value="UniProtKB-KW"/>
</dbReference>
<feature type="domain" description="RNA polymerase sigma factor 70 region 4 type 2" evidence="7">
    <location>
        <begin position="121"/>
        <end position="172"/>
    </location>
</feature>
<comment type="similarity">
    <text evidence="1">Belongs to the sigma-70 factor family. ECF subfamily.</text>
</comment>
<feature type="domain" description="RNA polymerase sigma-70 region 2" evidence="6">
    <location>
        <begin position="22"/>
        <end position="91"/>
    </location>
</feature>
<dbReference type="InterPro" id="IPR007627">
    <property type="entry name" value="RNA_pol_sigma70_r2"/>
</dbReference>
<dbReference type="SUPFAM" id="SSF88659">
    <property type="entry name" value="Sigma3 and sigma4 domains of RNA polymerase sigma factors"/>
    <property type="match status" value="1"/>
</dbReference>
<dbReference type="Gene3D" id="1.10.1740.10">
    <property type="match status" value="1"/>
</dbReference>
<dbReference type="Pfam" id="PF08281">
    <property type="entry name" value="Sigma70_r4_2"/>
    <property type="match status" value="1"/>
</dbReference>
<dbReference type="EMBL" id="VSSQ01055117">
    <property type="protein sequence ID" value="MPN09023.1"/>
    <property type="molecule type" value="Genomic_DNA"/>
</dbReference>
<sequence length="178" mass="20964">MNDVQMMAAIQKGDETFINYIIDKYSKLLWSIAGTILKNVGSAEDIEECVADVFIYLWQKPEKFEARRGKLKSYLAIIMRSRATDKYRQLSKQNVISLDEKLMINTLEIADDVLSEETKRTLIAAIKSLEEPERDIIVRRYYYDQKPKEIAFSLDMPIKQVENHLYRTKQRLRKMIAY</sequence>
<dbReference type="InterPro" id="IPR039425">
    <property type="entry name" value="RNA_pol_sigma-70-like"/>
</dbReference>
<evidence type="ECO:0000256" key="4">
    <source>
        <dbReference type="ARBA" id="ARBA00023125"/>
    </source>
</evidence>
<evidence type="ECO:0000256" key="3">
    <source>
        <dbReference type="ARBA" id="ARBA00023082"/>
    </source>
</evidence>
<proteinExistence type="inferred from homology"/>
<evidence type="ECO:0000256" key="5">
    <source>
        <dbReference type="ARBA" id="ARBA00023163"/>
    </source>
</evidence>
<reference evidence="8" key="1">
    <citation type="submission" date="2019-08" db="EMBL/GenBank/DDBJ databases">
        <authorList>
            <person name="Kucharzyk K."/>
            <person name="Murdoch R.W."/>
            <person name="Higgins S."/>
            <person name="Loffler F."/>
        </authorList>
    </citation>
    <scope>NUCLEOTIDE SEQUENCE</scope>
</reference>
<keyword evidence="3" id="KW-0731">Sigma factor</keyword>
<dbReference type="InterPro" id="IPR014284">
    <property type="entry name" value="RNA_pol_sigma-70_dom"/>
</dbReference>
<keyword evidence="5" id="KW-0804">Transcription</keyword>
<dbReference type="SUPFAM" id="SSF88946">
    <property type="entry name" value="Sigma2 domain of RNA polymerase sigma factors"/>
    <property type="match status" value="1"/>
</dbReference>
<keyword evidence="2" id="KW-0805">Transcription regulation</keyword>
<organism evidence="8">
    <name type="scientific">bioreactor metagenome</name>
    <dbReference type="NCBI Taxonomy" id="1076179"/>
    <lineage>
        <taxon>unclassified sequences</taxon>
        <taxon>metagenomes</taxon>
        <taxon>ecological metagenomes</taxon>
    </lineage>
</organism>
<accession>A0A645F979</accession>
<keyword evidence="4" id="KW-0238">DNA-binding</keyword>
<comment type="caution">
    <text evidence="8">The sequence shown here is derived from an EMBL/GenBank/DDBJ whole genome shotgun (WGS) entry which is preliminary data.</text>
</comment>
<name>A0A645F979_9ZZZZ</name>
<evidence type="ECO:0008006" key="9">
    <source>
        <dbReference type="Google" id="ProtNLM"/>
    </source>
</evidence>
<dbReference type="GO" id="GO:0016987">
    <property type="term" value="F:sigma factor activity"/>
    <property type="evidence" value="ECO:0007669"/>
    <property type="project" value="UniProtKB-KW"/>
</dbReference>